<dbReference type="Pfam" id="PF00834">
    <property type="entry name" value="Ribul_P_3_epim"/>
    <property type="match status" value="1"/>
</dbReference>
<accession>A0A1G2T1V0</accession>
<dbReference type="GO" id="GO:0005975">
    <property type="term" value="P:carbohydrate metabolic process"/>
    <property type="evidence" value="ECO:0007669"/>
    <property type="project" value="InterPro"/>
</dbReference>
<gene>
    <name evidence="3" type="ORF">A2832_01265</name>
</gene>
<keyword evidence="2" id="KW-0413">Isomerase</keyword>
<dbReference type="InterPro" id="IPR013785">
    <property type="entry name" value="Aldolase_TIM"/>
</dbReference>
<dbReference type="InterPro" id="IPR011060">
    <property type="entry name" value="RibuloseP-bd_barrel"/>
</dbReference>
<evidence type="ECO:0000313" key="4">
    <source>
        <dbReference type="Proteomes" id="UP000178538"/>
    </source>
</evidence>
<evidence type="ECO:0000256" key="2">
    <source>
        <dbReference type="ARBA" id="ARBA00023235"/>
    </source>
</evidence>
<dbReference type="GO" id="GO:0046872">
    <property type="term" value="F:metal ion binding"/>
    <property type="evidence" value="ECO:0007669"/>
    <property type="project" value="UniProtKB-KW"/>
</dbReference>
<dbReference type="SUPFAM" id="SSF51366">
    <property type="entry name" value="Ribulose-phoshate binding barrel"/>
    <property type="match status" value="1"/>
</dbReference>
<protein>
    <recommendedName>
        <fullName evidence="5">Ribulose-phosphate 3-epimerase</fullName>
    </recommendedName>
</protein>
<evidence type="ECO:0000313" key="3">
    <source>
        <dbReference type="EMBL" id="OHA90988.1"/>
    </source>
</evidence>
<organism evidence="3 4">
    <name type="scientific">Candidatus Zambryskibacteria bacterium RIFCSPHIGHO2_01_FULL_44_22b</name>
    <dbReference type="NCBI Taxonomy" id="1802737"/>
    <lineage>
        <taxon>Bacteria</taxon>
        <taxon>Candidatus Zambryskiibacteriota</taxon>
    </lineage>
</organism>
<reference evidence="3 4" key="1">
    <citation type="journal article" date="2016" name="Nat. Commun.">
        <title>Thousands of microbial genomes shed light on interconnected biogeochemical processes in an aquifer system.</title>
        <authorList>
            <person name="Anantharaman K."/>
            <person name="Brown C.T."/>
            <person name="Hug L.A."/>
            <person name="Sharon I."/>
            <person name="Castelle C.J."/>
            <person name="Probst A.J."/>
            <person name="Thomas B.C."/>
            <person name="Singh A."/>
            <person name="Wilkins M.J."/>
            <person name="Karaoz U."/>
            <person name="Brodie E.L."/>
            <person name="Williams K.H."/>
            <person name="Hubbard S.S."/>
            <person name="Banfield J.F."/>
        </authorList>
    </citation>
    <scope>NUCLEOTIDE SEQUENCE [LARGE SCALE GENOMIC DNA]</scope>
</reference>
<dbReference type="STRING" id="1802737.A2832_01265"/>
<dbReference type="Proteomes" id="UP000178538">
    <property type="component" value="Unassembled WGS sequence"/>
</dbReference>
<proteinExistence type="predicted"/>
<dbReference type="PANTHER" id="PTHR11749">
    <property type="entry name" value="RIBULOSE-5-PHOSPHATE-3-EPIMERASE"/>
    <property type="match status" value="1"/>
</dbReference>
<name>A0A1G2T1V0_9BACT</name>
<dbReference type="InterPro" id="IPR000056">
    <property type="entry name" value="Ribul_P_3_epim-like"/>
</dbReference>
<evidence type="ECO:0000256" key="1">
    <source>
        <dbReference type="ARBA" id="ARBA00022723"/>
    </source>
</evidence>
<keyword evidence="1" id="KW-0479">Metal-binding</keyword>
<dbReference type="AlphaFoldDB" id="A0A1G2T1V0"/>
<sequence>MNEIIPAILPKDVEELRAKLTELPGAITFFHMDVLEEDIWSDDIGRDFEVHLMVKEPEKILERWADRGAKRLSVHTVGPEIAKYREKVEIGLAVDLDKPLEEVFPFLNFVDFIHLMSIKEVGAQSRPFDPRIFDRIKEIRAHDSNIPISVDGGIDESNYKQVIEAGATRLIVGHAFKALWHSLTTK</sequence>
<dbReference type="Gene3D" id="3.20.20.70">
    <property type="entry name" value="Aldolase class I"/>
    <property type="match status" value="1"/>
</dbReference>
<evidence type="ECO:0008006" key="5">
    <source>
        <dbReference type="Google" id="ProtNLM"/>
    </source>
</evidence>
<dbReference type="GO" id="GO:0016857">
    <property type="term" value="F:racemase and epimerase activity, acting on carbohydrates and derivatives"/>
    <property type="evidence" value="ECO:0007669"/>
    <property type="project" value="InterPro"/>
</dbReference>
<comment type="caution">
    <text evidence="3">The sequence shown here is derived from an EMBL/GenBank/DDBJ whole genome shotgun (WGS) entry which is preliminary data.</text>
</comment>
<dbReference type="EMBL" id="MHVG01000010">
    <property type="protein sequence ID" value="OHA90988.1"/>
    <property type="molecule type" value="Genomic_DNA"/>
</dbReference>